<feature type="domain" description="TRPM-like" evidence="7">
    <location>
        <begin position="3"/>
        <end position="117"/>
    </location>
</feature>
<dbReference type="InterPro" id="IPR050927">
    <property type="entry name" value="TRPM"/>
</dbReference>
<evidence type="ECO:0000256" key="4">
    <source>
        <dbReference type="ARBA" id="ARBA00023136"/>
    </source>
</evidence>
<comment type="subcellular location">
    <subcellularLocation>
        <location evidence="1">Membrane</location>
        <topology evidence="1">Multi-pass membrane protein</topology>
    </subcellularLocation>
</comment>
<evidence type="ECO:0000313" key="9">
    <source>
        <dbReference type="Proteomes" id="UP000663879"/>
    </source>
</evidence>
<keyword evidence="9" id="KW-1185">Reference proteome</keyword>
<reference evidence="8" key="1">
    <citation type="submission" date="2021-02" db="EMBL/GenBank/DDBJ databases">
        <authorList>
            <person name="Nowell W R."/>
        </authorList>
    </citation>
    <scope>NUCLEOTIDE SEQUENCE</scope>
    <source>
        <strain evidence="8">Ploen Becks lab</strain>
    </source>
</reference>
<dbReference type="Proteomes" id="UP000663879">
    <property type="component" value="Unassembled WGS sequence"/>
</dbReference>
<dbReference type="EMBL" id="CAJNOC010003630">
    <property type="protein sequence ID" value="CAF0991401.1"/>
    <property type="molecule type" value="Genomic_DNA"/>
</dbReference>
<dbReference type="OrthoDB" id="9994106at2759"/>
<feature type="transmembrane region" description="Helical" evidence="5">
    <location>
        <begin position="355"/>
        <end position="374"/>
    </location>
</feature>
<proteinExistence type="predicted"/>
<accession>A0A814GAC9</accession>
<dbReference type="GO" id="GO:0099604">
    <property type="term" value="F:ligand-gated calcium channel activity"/>
    <property type="evidence" value="ECO:0007669"/>
    <property type="project" value="TreeGrafter"/>
</dbReference>
<feature type="transmembrane region" description="Helical" evidence="5">
    <location>
        <begin position="315"/>
        <end position="335"/>
    </location>
</feature>
<name>A0A814GAC9_9BILA</name>
<evidence type="ECO:0000259" key="7">
    <source>
        <dbReference type="Pfam" id="PF25508"/>
    </source>
</evidence>
<feature type="domain" description="Ion transport" evidence="6">
    <location>
        <begin position="218"/>
        <end position="479"/>
    </location>
</feature>
<dbReference type="InterPro" id="IPR005821">
    <property type="entry name" value="Ion_trans_dom"/>
</dbReference>
<feature type="transmembrane region" description="Helical" evidence="5">
    <location>
        <begin position="218"/>
        <end position="237"/>
    </location>
</feature>
<sequence length="514" mass="60830">MDEYCDKPETHLFIYAILTNKPKLAKIFLNEGRNELIGCLFASKIYKSYALLDESEQEKYEKLALEFEATAFKLVDMFYKNDPRESQLLLIRSIPEFDFTTCLQIAILSNSLNFLSHHCAQNLLVKIWYGKLLKSTSFLRLFMSILFPLIAPILCLYNEKNGDYYLHDEGEKENYDDNDTITINRIEIDQFYKKENYFERLYSFSQAPIIKFLYDKTFYLIFLLIFSYFLLCDFYTITNYKNGSIKIGTFDIILIIWVYSILIEKIHNFFMNESKIFLTKCKFFISNLWNVIYALAILLFTIGILLRLMSDNKKYFYASRIILSFDFILWTFNFLHTYTSIRLIGPKLIMIKKMFTELLTFIFIVLAFLVGFGVSSHALNYHNIPASLNLVKNVILPSFFIIPQEFYTRNKMLYVDKCQLNQTDRYLTDEYSIDDCVDKVGSQVALVIYLVYSVFIGILMVNLLIAIFSNTISKVEEESDKLWLYQRYSLIYEYFHKPILIPPFTIFYLFGYLI</sequence>
<gene>
    <name evidence="8" type="ORF">OXX778_LOCUS15930</name>
</gene>
<dbReference type="Pfam" id="PF00520">
    <property type="entry name" value="Ion_trans"/>
    <property type="match status" value="1"/>
</dbReference>
<dbReference type="GO" id="GO:0005886">
    <property type="term" value="C:plasma membrane"/>
    <property type="evidence" value="ECO:0007669"/>
    <property type="project" value="TreeGrafter"/>
</dbReference>
<evidence type="ECO:0000256" key="5">
    <source>
        <dbReference type="SAM" id="Phobius"/>
    </source>
</evidence>
<feature type="non-terminal residue" evidence="8">
    <location>
        <position position="1"/>
    </location>
</feature>
<feature type="transmembrane region" description="Helical" evidence="5">
    <location>
        <begin position="243"/>
        <end position="262"/>
    </location>
</feature>
<dbReference type="Pfam" id="PF25508">
    <property type="entry name" value="TRPM2"/>
    <property type="match status" value="1"/>
</dbReference>
<dbReference type="PANTHER" id="PTHR13800:SF12">
    <property type="entry name" value="TRANSIENT RECEPTOR POTENTIAL CATION CHANNEL SUBFAMILY M MEMBER-LIKE 2"/>
    <property type="match status" value="1"/>
</dbReference>
<dbReference type="AlphaFoldDB" id="A0A814GAC9"/>
<protein>
    <recommendedName>
        <fullName evidence="10">Ion transport domain-containing protein</fullName>
    </recommendedName>
</protein>
<dbReference type="PANTHER" id="PTHR13800">
    <property type="entry name" value="TRANSIENT RECEPTOR POTENTIAL CATION CHANNEL, SUBFAMILY M, MEMBER 6"/>
    <property type="match status" value="1"/>
</dbReference>
<feature type="transmembrane region" description="Helical" evidence="5">
    <location>
        <begin position="447"/>
        <end position="473"/>
    </location>
</feature>
<feature type="transmembrane region" description="Helical" evidence="5">
    <location>
        <begin position="283"/>
        <end position="309"/>
    </location>
</feature>
<evidence type="ECO:0008006" key="10">
    <source>
        <dbReference type="Google" id="ProtNLM"/>
    </source>
</evidence>
<evidence type="ECO:0000313" key="8">
    <source>
        <dbReference type="EMBL" id="CAF0991401.1"/>
    </source>
</evidence>
<evidence type="ECO:0000259" key="6">
    <source>
        <dbReference type="Pfam" id="PF00520"/>
    </source>
</evidence>
<comment type="caution">
    <text evidence="8">The sequence shown here is derived from an EMBL/GenBank/DDBJ whole genome shotgun (WGS) entry which is preliminary data.</text>
</comment>
<evidence type="ECO:0000256" key="2">
    <source>
        <dbReference type="ARBA" id="ARBA00022692"/>
    </source>
</evidence>
<feature type="transmembrane region" description="Helical" evidence="5">
    <location>
        <begin position="138"/>
        <end position="157"/>
    </location>
</feature>
<keyword evidence="2 5" id="KW-0812">Transmembrane</keyword>
<feature type="transmembrane region" description="Helical" evidence="5">
    <location>
        <begin position="494"/>
        <end position="513"/>
    </location>
</feature>
<dbReference type="InterPro" id="IPR057366">
    <property type="entry name" value="TRPM-like"/>
</dbReference>
<keyword evidence="3 5" id="KW-1133">Transmembrane helix</keyword>
<evidence type="ECO:0000256" key="3">
    <source>
        <dbReference type="ARBA" id="ARBA00022989"/>
    </source>
</evidence>
<evidence type="ECO:0000256" key="1">
    <source>
        <dbReference type="ARBA" id="ARBA00004141"/>
    </source>
</evidence>
<keyword evidence="4 5" id="KW-0472">Membrane</keyword>
<organism evidence="8 9">
    <name type="scientific">Brachionus calyciflorus</name>
    <dbReference type="NCBI Taxonomy" id="104777"/>
    <lineage>
        <taxon>Eukaryota</taxon>
        <taxon>Metazoa</taxon>
        <taxon>Spiralia</taxon>
        <taxon>Gnathifera</taxon>
        <taxon>Rotifera</taxon>
        <taxon>Eurotatoria</taxon>
        <taxon>Monogononta</taxon>
        <taxon>Pseudotrocha</taxon>
        <taxon>Ploima</taxon>
        <taxon>Brachionidae</taxon>
        <taxon>Brachionus</taxon>
    </lineage>
</organism>